<dbReference type="Pfam" id="PF00072">
    <property type="entry name" value="Response_reg"/>
    <property type="match status" value="1"/>
</dbReference>
<dbReference type="SUPFAM" id="SSF46894">
    <property type="entry name" value="C-terminal effector domain of the bipartite response regulators"/>
    <property type="match status" value="1"/>
</dbReference>
<dbReference type="AlphaFoldDB" id="A0A1E1F480"/>
<dbReference type="Gene3D" id="3.40.50.2300">
    <property type="match status" value="1"/>
</dbReference>
<dbReference type="SMART" id="SM00421">
    <property type="entry name" value="HTH_LUXR"/>
    <property type="match status" value="1"/>
</dbReference>
<keyword evidence="10" id="KW-1185">Reference proteome</keyword>
<evidence type="ECO:0000313" key="9">
    <source>
        <dbReference type="EMBL" id="BAV65325.1"/>
    </source>
</evidence>
<dbReference type="CDD" id="cd17537">
    <property type="entry name" value="REC_FixJ"/>
    <property type="match status" value="1"/>
</dbReference>
<keyword evidence="4 9" id="KW-0238">DNA-binding</keyword>
<name>A0A1E1F480_9SPHN</name>
<protein>
    <submittedName>
        <fullName evidence="9">DNA-binding response regulator</fullName>
    </submittedName>
</protein>
<dbReference type="PANTHER" id="PTHR44688">
    <property type="entry name" value="DNA-BINDING TRANSCRIPTIONAL ACTIVATOR DEVR_DOSR"/>
    <property type="match status" value="1"/>
</dbReference>
<sequence length="218" mass="24164">MSVFIETEEQTTPIVYIVDDDQSVRDSLEDLLSSVGLRAISCPSAQHFMAAARPDVTSCLVLDVRMPGLSGLDFQDKLAKSGIEIPVIFITAHGDIPMSVRAMKAGAVEFLAKPFREQDLLDAIQQSLARDHERRQGAEVRTELCRRYATLSDGEKEVMNLVVIGLLNKQIAAQLDLSEVTVKVRRGQVMRKMGAQSLADLVRYAERIHGTEQQVLNL</sequence>
<dbReference type="FunFam" id="3.40.50.2300:FF:000018">
    <property type="entry name" value="DNA-binding transcriptional regulator NtrC"/>
    <property type="match status" value="1"/>
</dbReference>
<dbReference type="SUPFAM" id="SSF52172">
    <property type="entry name" value="CheY-like"/>
    <property type="match status" value="1"/>
</dbReference>
<dbReference type="OrthoDB" id="9782655at2"/>
<dbReference type="Proteomes" id="UP000218272">
    <property type="component" value="Chromosome SCLO_1"/>
</dbReference>
<dbReference type="InterPro" id="IPR001789">
    <property type="entry name" value="Sig_transdc_resp-reg_receiver"/>
</dbReference>
<evidence type="ECO:0000256" key="4">
    <source>
        <dbReference type="ARBA" id="ARBA00023125"/>
    </source>
</evidence>
<feature type="domain" description="Response regulatory" evidence="8">
    <location>
        <begin position="14"/>
        <end position="128"/>
    </location>
</feature>
<keyword evidence="3" id="KW-0805">Transcription regulation</keyword>
<dbReference type="PRINTS" id="PR00038">
    <property type="entry name" value="HTHLUXR"/>
</dbReference>
<evidence type="ECO:0000259" key="8">
    <source>
        <dbReference type="PROSITE" id="PS50110"/>
    </source>
</evidence>
<proteinExistence type="predicted"/>
<feature type="modified residue" description="4-aspartylphosphate" evidence="6">
    <location>
        <position position="63"/>
    </location>
</feature>
<dbReference type="InterPro" id="IPR011006">
    <property type="entry name" value="CheY-like_superfamily"/>
</dbReference>
<gene>
    <name evidence="9" type="ORF">SCLO_1022850</name>
</gene>
<evidence type="ECO:0000259" key="7">
    <source>
        <dbReference type="PROSITE" id="PS50043"/>
    </source>
</evidence>
<evidence type="ECO:0000256" key="6">
    <source>
        <dbReference type="PROSITE-ProRule" id="PRU00169"/>
    </source>
</evidence>
<dbReference type="RefSeq" id="WP_066520902.1">
    <property type="nucleotide sequence ID" value="NZ_AP017655.1"/>
</dbReference>
<keyword evidence="1 6" id="KW-0597">Phosphoprotein</keyword>
<keyword evidence="2" id="KW-0902">Two-component regulatory system</keyword>
<dbReference type="EMBL" id="AP017655">
    <property type="protein sequence ID" value="BAV65325.1"/>
    <property type="molecule type" value="Genomic_DNA"/>
</dbReference>
<dbReference type="InterPro" id="IPR016032">
    <property type="entry name" value="Sig_transdc_resp-reg_C-effctor"/>
</dbReference>
<evidence type="ECO:0000256" key="2">
    <source>
        <dbReference type="ARBA" id="ARBA00023012"/>
    </source>
</evidence>
<evidence type="ECO:0000256" key="3">
    <source>
        <dbReference type="ARBA" id="ARBA00023015"/>
    </source>
</evidence>
<dbReference type="KEGG" id="sclo:SCLO_1022850"/>
<dbReference type="Gene3D" id="1.10.10.10">
    <property type="entry name" value="Winged helix-like DNA-binding domain superfamily/Winged helix DNA-binding domain"/>
    <property type="match status" value="1"/>
</dbReference>
<feature type="domain" description="HTH luxR-type" evidence="7">
    <location>
        <begin position="144"/>
        <end position="209"/>
    </location>
</feature>
<dbReference type="Pfam" id="PF00196">
    <property type="entry name" value="GerE"/>
    <property type="match status" value="1"/>
</dbReference>
<evidence type="ECO:0000256" key="5">
    <source>
        <dbReference type="ARBA" id="ARBA00023163"/>
    </source>
</evidence>
<dbReference type="PROSITE" id="PS50043">
    <property type="entry name" value="HTH_LUXR_2"/>
    <property type="match status" value="1"/>
</dbReference>
<reference evidence="9 10" key="1">
    <citation type="submission" date="2016-10" db="EMBL/GenBank/DDBJ databases">
        <title>Complete Genome Sequence of the Nonylphenol-Degrading Bacterium Sphingobium cloacae JCM 10874T.</title>
        <authorList>
            <person name="Ootsuka M."/>
            <person name="Nishizawa T."/>
            <person name="Ohta H."/>
        </authorList>
    </citation>
    <scope>NUCLEOTIDE SEQUENCE [LARGE SCALE GENOMIC DNA]</scope>
    <source>
        <strain evidence="9 10">JCM 10874</strain>
    </source>
</reference>
<keyword evidence="5" id="KW-0804">Transcription</keyword>
<dbReference type="SMART" id="SM00448">
    <property type="entry name" value="REC"/>
    <property type="match status" value="1"/>
</dbReference>
<dbReference type="GO" id="GO:0006355">
    <property type="term" value="P:regulation of DNA-templated transcription"/>
    <property type="evidence" value="ECO:0007669"/>
    <property type="project" value="InterPro"/>
</dbReference>
<evidence type="ECO:0000313" key="10">
    <source>
        <dbReference type="Proteomes" id="UP000218272"/>
    </source>
</evidence>
<dbReference type="GO" id="GO:0003677">
    <property type="term" value="F:DNA binding"/>
    <property type="evidence" value="ECO:0007669"/>
    <property type="project" value="UniProtKB-KW"/>
</dbReference>
<dbReference type="InterPro" id="IPR000792">
    <property type="entry name" value="Tscrpt_reg_LuxR_C"/>
</dbReference>
<evidence type="ECO:0000256" key="1">
    <source>
        <dbReference type="ARBA" id="ARBA00022553"/>
    </source>
</evidence>
<accession>A0A1E1F480</accession>
<dbReference type="PANTHER" id="PTHR44688:SF16">
    <property type="entry name" value="DNA-BINDING TRANSCRIPTIONAL ACTIVATOR DEVR_DOSR"/>
    <property type="match status" value="1"/>
</dbReference>
<dbReference type="GO" id="GO:0000160">
    <property type="term" value="P:phosphorelay signal transduction system"/>
    <property type="evidence" value="ECO:0007669"/>
    <property type="project" value="UniProtKB-KW"/>
</dbReference>
<dbReference type="PROSITE" id="PS50110">
    <property type="entry name" value="RESPONSE_REGULATORY"/>
    <property type="match status" value="1"/>
</dbReference>
<organism evidence="9 10">
    <name type="scientific">Sphingobium cloacae</name>
    <dbReference type="NCBI Taxonomy" id="120107"/>
    <lineage>
        <taxon>Bacteria</taxon>
        <taxon>Pseudomonadati</taxon>
        <taxon>Pseudomonadota</taxon>
        <taxon>Alphaproteobacteria</taxon>
        <taxon>Sphingomonadales</taxon>
        <taxon>Sphingomonadaceae</taxon>
        <taxon>Sphingobium</taxon>
    </lineage>
</organism>
<dbReference type="InterPro" id="IPR036388">
    <property type="entry name" value="WH-like_DNA-bd_sf"/>
</dbReference>
<dbReference type="CDD" id="cd06170">
    <property type="entry name" value="LuxR_C_like"/>
    <property type="match status" value="1"/>
</dbReference>